<feature type="region of interest" description="Disordered" evidence="1">
    <location>
        <begin position="1"/>
        <end position="34"/>
    </location>
</feature>
<gene>
    <name evidence="2" type="ORF">Cfor_07280</name>
</gene>
<evidence type="ECO:0000313" key="2">
    <source>
        <dbReference type="EMBL" id="GFG38110.1"/>
    </source>
</evidence>
<evidence type="ECO:0000256" key="1">
    <source>
        <dbReference type="SAM" id="MobiDB-lite"/>
    </source>
</evidence>
<organism evidence="2 3">
    <name type="scientific">Coptotermes formosanus</name>
    <name type="common">Formosan subterranean termite</name>
    <dbReference type="NCBI Taxonomy" id="36987"/>
    <lineage>
        <taxon>Eukaryota</taxon>
        <taxon>Metazoa</taxon>
        <taxon>Ecdysozoa</taxon>
        <taxon>Arthropoda</taxon>
        <taxon>Hexapoda</taxon>
        <taxon>Insecta</taxon>
        <taxon>Pterygota</taxon>
        <taxon>Neoptera</taxon>
        <taxon>Polyneoptera</taxon>
        <taxon>Dictyoptera</taxon>
        <taxon>Blattodea</taxon>
        <taxon>Blattoidea</taxon>
        <taxon>Termitoidae</taxon>
        <taxon>Rhinotermitidae</taxon>
        <taxon>Coptotermes</taxon>
    </lineage>
</organism>
<evidence type="ECO:0000313" key="3">
    <source>
        <dbReference type="Proteomes" id="UP000502823"/>
    </source>
</evidence>
<dbReference type="InParanoid" id="A0A6L2Q2G1"/>
<name>A0A6L2Q2G1_COPFO</name>
<dbReference type="PANTHER" id="PTHR46114">
    <property type="entry name" value="APPLE DOMAIN-CONTAINING PROTEIN"/>
    <property type="match status" value="1"/>
</dbReference>
<comment type="caution">
    <text evidence="2">The sequence shown here is derived from an EMBL/GenBank/DDBJ whole genome shotgun (WGS) entry which is preliminary data.</text>
</comment>
<dbReference type="Proteomes" id="UP000502823">
    <property type="component" value="Unassembled WGS sequence"/>
</dbReference>
<accession>A0A6L2Q2G1</accession>
<dbReference type="AlphaFoldDB" id="A0A6L2Q2G1"/>
<keyword evidence="3" id="KW-1185">Reference proteome</keyword>
<feature type="compositionally biased region" description="Polar residues" evidence="1">
    <location>
        <begin position="1"/>
        <end position="10"/>
    </location>
</feature>
<reference evidence="3" key="1">
    <citation type="submission" date="2020-01" db="EMBL/GenBank/DDBJ databases">
        <title>Draft genome sequence of the Termite Coptotermes fromosanus.</title>
        <authorList>
            <person name="Itakura S."/>
            <person name="Yosikawa Y."/>
            <person name="Umezawa K."/>
        </authorList>
    </citation>
    <scope>NUCLEOTIDE SEQUENCE [LARGE SCALE GENOMIC DNA]</scope>
</reference>
<dbReference type="PANTHER" id="PTHR46114:SF1">
    <property type="entry name" value="ZAD DOMAIN-CONTAINING PROTEIN"/>
    <property type="match status" value="1"/>
</dbReference>
<proteinExistence type="predicted"/>
<sequence>MPPLSQTEISSPLDAEDDDDVHYSSDTGTPGTTLYGYRNREEEVKKFFIKESELVYCDVPGLIHRLGAAYEPDDWHLFINSSKIICGILLGQQGGYTKFLRFLCERDSRAREKRRTVTRWPKRKSEVPEKNVIKPSLIDPQKFVTPFTHKTRDNGAICRSFGQEWPLISAPHAEISIAVRGKSERGRFYITNSTNDFELQAWDSFKEVFVKFLGNFKDLQCEKTVKTMLEKLQALGCNMSLKLHFLHCHLDYLPENLGALSEEQADRVHQDIKEMERRYQGQWESQ</sequence>
<dbReference type="EMBL" id="BLKM01012980">
    <property type="protein sequence ID" value="GFG38110.1"/>
    <property type="molecule type" value="Genomic_DNA"/>
</dbReference>
<dbReference type="OrthoDB" id="6721348at2759"/>
<protein>
    <submittedName>
        <fullName evidence="2">Uncharacterized protein</fullName>
    </submittedName>
</protein>